<sequence length="101" mass="11307">MPWVWCGSSHEDAGIHSVYHFWECWLLGRKVLSCQIGLSSPDASNTGDSGVQQCGVGKLAIPTIVTWKHDLMVGWELGPAPPFAKFHCIRFLIFIFFTKLT</sequence>
<comment type="caution">
    <text evidence="1">The sequence shown here is derived from an EMBL/GenBank/DDBJ whole genome shotgun (WGS) entry which is preliminary data.</text>
</comment>
<dbReference type="Proteomes" id="UP000735302">
    <property type="component" value="Unassembled WGS sequence"/>
</dbReference>
<protein>
    <submittedName>
        <fullName evidence="1">Uncharacterized protein</fullName>
    </submittedName>
</protein>
<reference evidence="1 2" key="1">
    <citation type="journal article" date="2021" name="Elife">
        <title>Chloroplast acquisition without the gene transfer in kleptoplastic sea slugs, Plakobranchus ocellatus.</title>
        <authorList>
            <person name="Maeda T."/>
            <person name="Takahashi S."/>
            <person name="Yoshida T."/>
            <person name="Shimamura S."/>
            <person name="Takaki Y."/>
            <person name="Nagai Y."/>
            <person name="Toyoda A."/>
            <person name="Suzuki Y."/>
            <person name="Arimoto A."/>
            <person name="Ishii H."/>
            <person name="Satoh N."/>
            <person name="Nishiyama T."/>
            <person name="Hasebe M."/>
            <person name="Maruyama T."/>
            <person name="Minagawa J."/>
            <person name="Obokata J."/>
            <person name="Shigenobu S."/>
        </authorList>
    </citation>
    <scope>NUCLEOTIDE SEQUENCE [LARGE SCALE GENOMIC DNA]</scope>
</reference>
<name>A0AAV3ZY45_9GAST</name>
<accession>A0AAV3ZY45</accession>
<keyword evidence="2" id="KW-1185">Reference proteome</keyword>
<gene>
    <name evidence="1" type="ORF">PoB_002631800</name>
</gene>
<dbReference type="EMBL" id="BLXT01003024">
    <property type="protein sequence ID" value="GFN99812.1"/>
    <property type="molecule type" value="Genomic_DNA"/>
</dbReference>
<dbReference type="AlphaFoldDB" id="A0AAV3ZY45"/>
<organism evidence="1 2">
    <name type="scientific">Plakobranchus ocellatus</name>
    <dbReference type="NCBI Taxonomy" id="259542"/>
    <lineage>
        <taxon>Eukaryota</taxon>
        <taxon>Metazoa</taxon>
        <taxon>Spiralia</taxon>
        <taxon>Lophotrochozoa</taxon>
        <taxon>Mollusca</taxon>
        <taxon>Gastropoda</taxon>
        <taxon>Heterobranchia</taxon>
        <taxon>Euthyneura</taxon>
        <taxon>Panpulmonata</taxon>
        <taxon>Sacoglossa</taxon>
        <taxon>Placobranchoidea</taxon>
        <taxon>Plakobranchidae</taxon>
        <taxon>Plakobranchus</taxon>
    </lineage>
</organism>
<evidence type="ECO:0000313" key="1">
    <source>
        <dbReference type="EMBL" id="GFN99812.1"/>
    </source>
</evidence>
<proteinExistence type="predicted"/>
<evidence type="ECO:0000313" key="2">
    <source>
        <dbReference type="Proteomes" id="UP000735302"/>
    </source>
</evidence>